<dbReference type="Pfam" id="PF09084">
    <property type="entry name" value="NMT1"/>
    <property type="match status" value="1"/>
</dbReference>
<dbReference type="PANTHER" id="PTHR30024">
    <property type="entry name" value="ALIPHATIC SULFONATES-BINDING PROTEIN-RELATED"/>
    <property type="match status" value="1"/>
</dbReference>
<name>A0A9D1E2V0_9BACT</name>
<dbReference type="GO" id="GO:0042597">
    <property type="term" value="C:periplasmic space"/>
    <property type="evidence" value="ECO:0007669"/>
    <property type="project" value="UniProtKB-SubCell"/>
</dbReference>
<reference evidence="6" key="1">
    <citation type="submission" date="2020-10" db="EMBL/GenBank/DDBJ databases">
        <authorList>
            <person name="Gilroy R."/>
        </authorList>
    </citation>
    <scope>NUCLEOTIDE SEQUENCE</scope>
    <source>
        <strain evidence="6">CHK121-14286</strain>
    </source>
</reference>
<evidence type="ECO:0000259" key="5">
    <source>
        <dbReference type="Pfam" id="PF09084"/>
    </source>
</evidence>
<feature type="signal peptide" evidence="4">
    <location>
        <begin position="1"/>
        <end position="31"/>
    </location>
</feature>
<reference evidence="6" key="2">
    <citation type="journal article" date="2021" name="PeerJ">
        <title>Extensive microbial diversity within the chicken gut microbiome revealed by metagenomics and culture.</title>
        <authorList>
            <person name="Gilroy R."/>
            <person name="Ravi A."/>
            <person name="Getino M."/>
            <person name="Pursley I."/>
            <person name="Horton D.L."/>
            <person name="Alikhan N.F."/>
            <person name="Baker D."/>
            <person name="Gharbi K."/>
            <person name="Hall N."/>
            <person name="Watson M."/>
            <person name="Adriaenssens E.M."/>
            <person name="Foster-Nyarko E."/>
            <person name="Jarju S."/>
            <person name="Secka A."/>
            <person name="Antonio M."/>
            <person name="Oren A."/>
            <person name="Chaudhuri R.R."/>
            <person name="La Ragione R."/>
            <person name="Hildebrand F."/>
            <person name="Pallen M.J."/>
        </authorList>
    </citation>
    <scope>NUCLEOTIDE SEQUENCE</scope>
    <source>
        <strain evidence="6">CHK121-14286</strain>
    </source>
</reference>
<keyword evidence="3 4" id="KW-0732">Signal</keyword>
<protein>
    <submittedName>
        <fullName evidence="6">ABC transporter substrate-binding protein</fullName>
    </submittedName>
</protein>
<proteinExistence type="inferred from homology"/>
<comment type="subcellular location">
    <subcellularLocation>
        <location evidence="1">Periplasm</location>
    </subcellularLocation>
</comment>
<dbReference type="SUPFAM" id="SSF53850">
    <property type="entry name" value="Periplasmic binding protein-like II"/>
    <property type="match status" value="1"/>
</dbReference>
<dbReference type="Gene3D" id="3.40.190.10">
    <property type="entry name" value="Periplasmic binding protein-like II"/>
    <property type="match status" value="2"/>
</dbReference>
<evidence type="ECO:0000256" key="3">
    <source>
        <dbReference type="ARBA" id="ARBA00022729"/>
    </source>
</evidence>
<gene>
    <name evidence="6" type="ORF">IAC95_01150</name>
</gene>
<comment type="caution">
    <text evidence="6">The sequence shown here is derived from an EMBL/GenBank/DDBJ whole genome shotgun (WGS) entry which is preliminary data.</text>
</comment>
<feature type="domain" description="SsuA/THI5-like" evidence="5">
    <location>
        <begin position="51"/>
        <end position="261"/>
    </location>
</feature>
<evidence type="ECO:0000313" key="7">
    <source>
        <dbReference type="Proteomes" id="UP000824200"/>
    </source>
</evidence>
<feature type="chain" id="PRO_5039344093" evidence="4">
    <location>
        <begin position="32"/>
        <end position="340"/>
    </location>
</feature>
<dbReference type="PROSITE" id="PS51257">
    <property type="entry name" value="PROKAR_LIPOPROTEIN"/>
    <property type="match status" value="1"/>
</dbReference>
<evidence type="ECO:0000256" key="4">
    <source>
        <dbReference type="SAM" id="SignalP"/>
    </source>
</evidence>
<organism evidence="6 7">
    <name type="scientific">Candidatus Fimimonas gallinarum</name>
    <dbReference type="NCBI Taxonomy" id="2840821"/>
    <lineage>
        <taxon>Bacteria</taxon>
        <taxon>Pseudomonadati</taxon>
        <taxon>Myxococcota</taxon>
        <taxon>Myxococcia</taxon>
        <taxon>Myxococcales</taxon>
        <taxon>Cystobacterineae</taxon>
        <taxon>Myxococcaceae</taxon>
        <taxon>Myxococcaceae incertae sedis</taxon>
        <taxon>Candidatus Fimimonas</taxon>
    </lineage>
</organism>
<dbReference type="AlphaFoldDB" id="A0A9D1E2V0"/>
<accession>A0A9D1E2V0</accession>
<sequence>MQYANGRYNLKKTIAILLVALLVCVAVVATACDKKDNVVRVNEVTHSLFYMPQYLAMALGYFEEEGLEVEVTNGNGADNVMTALLTGEADIGLMGCEANIYVYLQGKKDYPKVIGQLTKRDGSFLVARTDTENFDYSNIEGSTVLMGRKGGMPAMILQYVLNNKGYTDGVNITMDYSIQFGALGPAFTGGTGDFVPLFEPAASQLVQEGKGYIVSAIGMDSGEIPYTCYTATAEFLKDNSEKVEKFLRAVWRGTEYALSHSAEDCARLVAPYFEGTTLELLTTAIQNYQDFDVWTVTPVTDREAFSRIQDIMENAGELSQRVDYEKIVDNTCANKISPVK</sequence>
<evidence type="ECO:0000256" key="1">
    <source>
        <dbReference type="ARBA" id="ARBA00004418"/>
    </source>
</evidence>
<dbReference type="EMBL" id="DVHL01000010">
    <property type="protein sequence ID" value="HIR65487.1"/>
    <property type="molecule type" value="Genomic_DNA"/>
</dbReference>
<evidence type="ECO:0000313" key="6">
    <source>
        <dbReference type="EMBL" id="HIR65487.1"/>
    </source>
</evidence>
<dbReference type="PANTHER" id="PTHR30024:SF47">
    <property type="entry name" value="TAURINE-BINDING PERIPLASMIC PROTEIN"/>
    <property type="match status" value="1"/>
</dbReference>
<evidence type="ECO:0000256" key="2">
    <source>
        <dbReference type="ARBA" id="ARBA00010742"/>
    </source>
</evidence>
<dbReference type="Proteomes" id="UP000824200">
    <property type="component" value="Unassembled WGS sequence"/>
</dbReference>
<dbReference type="InterPro" id="IPR015168">
    <property type="entry name" value="SsuA/THI5"/>
</dbReference>
<comment type="similarity">
    <text evidence="2">Belongs to the bacterial solute-binding protein SsuA/TauA family.</text>
</comment>